<dbReference type="NCBIfam" id="TIGR04433">
    <property type="entry name" value="UrcA_uranyl"/>
    <property type="match status" value="1"/>
</dbReference>
<evidence type="ECO:0000313" key="1">
    <source>
        <dbReference type="EMBL" id="MDV3456923.1"/>
    </source>
</evidence>
<sequence>MLIILSALAALATPAPQAVGPQRPPSLQVRHADLDLSRPEGRATLDRRISRAVKKLCADEVTGRHIKSLTGLRCRSESLARTAPLRNRAVAAATLSARFATADRTGFSKPAGSR</sequence>
<dbReference type="EMBL" id="JAWJEJ010000001">
    <property type="protein sequence ID" value="MDV3456923.1"/>
    <property type="molecule type" value="Genomic_DNA"/>
</dbReference>
<evidence type="ECO:0000313" key="2">
    <source>
        <dbReference type="Proteomes" id="UP001273531"/>
    </source>
</evidence>
<reference evidence="1 2" key="1">
    <citation type="submission" date="2023-10" db="EMBL/GenBank/DDBJ databases">
        <title>Sphingomonas sp. HF-S4 16S ribosomal RNA gene Genome sequencing and assembly.</title>
        <authorList>
            <person name="Lee H."/>
        </authorList>
    </citation>
    <scope>NUCLEOTIDE SEQUENCE [LARGE SCALE GENOMIC DNA]</scope>
    <source>
        <strain evidence="1 2">HF-S4</strain>
    </source>
</reference>
<accession>A0ABU3Y6W8</accession>
<proteinExistence type="predicted"/>
<dbReference type="RefSeq" id="WP_317226089.1">
    <property type="nucleotide sequence ID" value="NZ_JAWJEJ010000001.1"/>
</dbReference>
<comment type="caution">
    <text evidence="1">The sequence shown here is derived from an EMBL/GenBank/DDBJ whole genome shotgun (WGS) entry which is preliminary data.</text>
</comment>
<keyword evidence="2" id="KW-1185">Reference proteome</keyword>
<name>A0ABU3Y6W8_9SPHN</name>
<dbReference type="InterPro" id="IPR030972">
    <property type="entry name" value="UrcA_uranyl"/>
</dbReference>
<dbReference type="Proteomes" id="UP001273531">
    <property type="component" value="Unassembled WGS sequence"/>
</dbReference>
<protein>
    <submittedName>
        <fullName evidence="1">UrcA family protein</fullName>
    </submittedName>
</protein>
<gene>
    <name evidence="1" type="ORF">RZN05_08010</name>
</gene>
<organism evidence="1 2">
    <name type="scientific">Sphingomonas agrestis</name>
    <dbReference type="NCBI Taxonomy" id="3080540"/>
    <lineage>
        <taxon>Bacteria</taxon>
        <taxon>Pseudomonadati</taxon>
        <taxon>Pseudomonadota</taxon>
        <taxon>Alphaproteobacteria</taxon>
        <taxon>Sphingomonadales</taxon>
        <taxon>Sphingomonadaceae</taxon>
        <taxon>Sphingomonas</taxon>
    </lineage>
</organism>